<feature type="transmembrane region" description="Helical" evidence="9">
    <location>
        <begin position="327"/>
        <end position="351"/>
    </location>
</feature>
<evidence type="ECO:0000256" key="1">
    <source>
        <dbReference type="ARBA" id="ARBA00004651"/>
    </source>
</evidence>
<keyword evidence="12" id="KW-1185">Reference proteome</keyword>
<dbReference type="Pfam" id="PF07690">
    <property type="entry name" value="MFS_1"/>
    <property type="match status" value="1"/>
</dbReference>
<name>A0A326U2J9_THEHA</name>
<feature type="transmembrane region" description="Helical" evidence="9">
    <location>
        <begin position="164"/>
        <end position="184"/>
    </location>
</feature>
<reference evidence="11 12" key="1">
    <citation type="submission" date="2018-06" db="EMBL/GenBank/DDBJ databases">
        <title>Genomic Encyclopedia of Archaeal and Bacterial Type Strains, Phase II (KMG-II): from individual species to whole genera.</title>
        <authorList>
            <person name="Goeker M."/>
        </authorList>
    </citation>
    <scope>NUCLEOTIDE SEQUENCE [LARGE SCALE GENOMIC DNA]</scope>
    <source>
        <strain evidence="11 12">ATCC BAA-1881</strain>
    </source>
</reference>
<feature type="transmembrane region" description="Helical" evidence="9">
    <location>
        <begin position="92"/>
        <end position="125"/>
    </location>
</feature>
<evidence type="ECO:0000256" key="6">
    <source>
        <dbReference type="ARBA" id="ARBA00023136"/>
    </source>
</evidence>
<comment type="subcellular location">
    <subcellularLocation>
        <location evidence="1">Cell membrane</location>
        <topology evidence="1">Multi-pass membrane protein</topology>
    </subcellularLocation>
</comment>
<evidence type="ECO:0000256" key="3">
    <source>
        <dbReference type="ARBA" id="ARBA00022475"/>
    </source>
</evidence>
<dbReference type="Proteomes" id="UP000248806">
    <property type="component" value="Unassembled WGS sequence"/>
</dbReference>
<keyword evidence="4 9" id="KW-0812">Transmembrane</keyword>
<evidence type="ECO:0000256" key="8">
    <source>
        <dbReference type="ARBA" id="ARBA00040914"/>
    </source>
</evidence>
<dbReference type="GO" id="GO:0022857">
    <property type="term" value="F:transmembrane transporter activity"/>
    <property type="evidence" value="ECO:0007669"/>
    <property type="project" value="InterPro"/>
</dbReference>
<proteinExistence type="inferred from homology"/>
<dbReference type="Gene3D" id="1.20.1250.20">
    <property type="entry name" value="MFS general substrate transporter like domains"/>
    <property type="match status" value="2"/>
</dbReference>
<dbReference type="PROSITE" id="PS50850">
    <property type="entry name" value="MFS"/>
    <property type="match status" value="1"/>
</dbReference>
<comment type="caution">
    <text evidence="11">The sequence shown here is derived from an EMBL/GenBank/DDBJ whole genome shotgun (WGS) entry which is preliminary data.</text>
</comment>
<dbReference type="SUPFAM" id="SSF103473">
    <property type="entry name" value="MFS general substrate transporter"/>
    <property type="match status" value="1"/>
</dbReference>
<dbReference type="PANTHER" id="PTHR23513">
    <property type="entry name" value="INTEGRAL MEMBRANE EFFLUX PROTEIN-RELATED"/>
    <property type="match status" value="1"/>
</dbReference>
<dbReference type="CDD" id="cd06173">
    <property type="entry name" value="MFS_MefA_like"/>
    <property type="match status" value="1"/>
</dbReference>
<feature type="transmembrane region" description="Helical" evidence="9">
    <location>
        <begin position="22"/>
        <end position="46"/>
    </location>
</feature>
<feature type="transmembrane region" description="Helical" evidence="9">
    <location>
        <begin position="390"/>
        <end position="410"/>
    </location>
</feature>
<keyword evidence="3" id="KW-1003">Cell membrane</keyword>
<evidence type="ECO:0000256" key="4">
    <source>
        <dbReference type="ARBA" id="ARBA00022692"/>
    </source>
</evidence>
<dbReference type="OrthoDB" id="9793136at2"/>
<protein>
    <recommendedName>
        <fullName evidence="8">Multidrug efflux pump Tap</fullName>
    </recommendedName>
</protein>
<feature type="transmembrane region" description="Helical" evidence="9">
    <location>
        <begin position="363"/>
        <end position="384"/>
    </location>
</feature>
<dbReference type="InterPro" id="IPR011701">
    <property type="entry name" value="MFS"/>
</dbReference>
<feature type="transmembrane region" description="Helical" evidence="9">
    <location>
        <begin position="302"/>
        <end position="321"/>
    </location>
</feature>
<evidence type="ECO:0000256" key="5">
    <source>
        <dbReference type="ARBA" id="ARBA00022989"/>
    </source>
</evidence>
<keyword evidence="5 9" id="KW-1133">Transmembrane helix</keyword>
<evidence type="ECO:0000256" key="2">
    <source>
        <dbReference type="ARBA" id="ARBA00022448"/>
    </source>
</evidence>
<sequence>MQVSEHVQEGQETSSVRRLPLYAYYVANTISYVGNRCTFVAIPWFVLETTGSVTQTAITAFFTTLPMVLSAFFGSVFVDRVGSKRTSILSDLLSALTVMCIPLLHLFGILAFWQLLALVFISGLLKAPGETGREMLLPTLVKQAGIRMERATAAADGVSRLSSFLALPLAAALVALIGASNLLWIDAVSFLLSALLIGACVPSVALARRESSEKRGIKGYFADLGSGIAFLKYEPVILTTLATVLITNLLDGGLSTVIAPAYTKYYFHSPVPLGTIFGVMGGAAFVGTIIFGAIGHRLPRRLTFGLCFCIGGGLRFLAMAFVPNMWFLTIAHAFMGLALGPLNPLLSTILYERVPENMRARVFGVLAAGSSIGIPVGELLSGYLVNGVGIQNSLIITGSIYMLVTLSLLVNPKLRAMDRSVEAAA</sequence>
<evidence type="ECO:0000256" key="7">
    <source>
        <dbReference type="ARBA" id="ARBA00038075"/>
    </source>
</evidence>
<comment type="similarity">
    <text evidence="7">Belongs to the major facilitator superfamily. Drug:H(+) antiporter-3 (DHA3) (TC 2.A.1.21) family.</text>
</comment>
<dbReference type="AlphaFoldDB" id="A0A326U2J9"/>
<feature type="transmembrane region" description="Helical" evidence="9">
    <location>
        <begin position="190"/>
        <end position="207"/>
    </location>
</feature>
<feature type="transmembrane region" description="Helical" evidence="9">
    <location>
        <begin position="270"/>
        <end position="295"/>
    </location>
</feature>
<evidence type="ECO:0000256" key="9">
    <source>
        <dbReference type="SAM" id="Phobius"/>
    </source>
</evidence>
<keyword evidence="6 9" id="KW-0472">Membrane</keyword>
<dbReference type="RefSeq" id="WP_111324861.1">
    <property type="nucleotide sequence ID" value="NZ_BIFX01000001.1"/>
</dbReference>
<gene>
    <name evidence="11" type="ORF">EI42_04543</name>
</gene>
<evidence type="ECO:0000259" key="10">
    <source>
        <dbReference type="PROSITE" id="PS50850"/>
    </source>
</evidence>
<feature type="domain" description="Major facilitator superfamily (MFS) profile" evidence="10">
    <location>
        <begin position="237"/>
        <end position="425"/>
    </location>
</feature>
<organism evidence="11 12">
    <name type="scientific">Thermosporothrix hazakensis</name>
    <dbReference type="NCBI Taxonomy" id="644383"/>
    <lineage>
        <taxon>Bacteria</taxon>
        <taxon>Bacillati</taxon>
        <taxon>Chloroflexota</taxon>
        <taxon>Ktedonobacteria</taxon>
        <taxon>Ktedonobacterales</taxon>
        <taxon>Thermosporotrichaceae</taxon>
        <taxon>Thermosporothrix</taxon>
    </lineage>
</organism>
<dbReference type="InterPro" id="IPR036259">
    <property type="entry name" value="MFS_trans_sf"/>
</dbReference>
<dbReference type="EMBL" id="QKUF01000021">
    <property type="protein sequence ID" value="PZW24661.1"/>
    <property type="molecule type" value="Genomic_DNA"/>
</dbReference>
<feature type="transmembrane region" description="Helical" evidence="9">
    <location>
        <begin position="58"/>
        <end position="77"/>
    </location>
</feature>
<dbReference type="PANTHER" id="PTHR23513:SF9">
    <property type="entry name" value="ENTEROBACTIN EXPORTER ENTS"/>
    <property type="match status" value="1"/>
</dbReference>
<evidence type="ECO:0000313" key="11">
    <source>
        <dbReference type="EMBL" id="PZW24661.1"/>
    </source>
</evidence>
<feature type="transmembrane region" description="Helical" evidence="9">
    <location>
        <begin position="228"/>
        <end position="250"/>
    </location>
</feature>
<keyword evidence="2" id="KW-0813">Transport</keyword>
<dbReference type="InterPro" id="IPR020846">
    <property type="entry name" value="MFS_dom"/>
</dbReference>
<accession>A0A326U2J9</accession>
<evidence type="ECO:0000313" key="12">
    <source>
        <dbReference type="Proteomes" id="UP000248806"/>
    </source>
</evidence>
<dbReference type="GO" id="GO:0005886">
    <property type="term" value="C:plasma membrane"/>
    <property type="evidence" value="ECO:0007669"/>
    <property type="project" value="UniProtKB-SubCell"/>
</dbReference>